<dbReference type="GO" id="GO:0008168">
    <property type="term" value="F:methyltransferase activity"/>
    <property type="evidence" value="ECO:0007669"/>
    <property type="project" value="UniProtKB-KW"/>
</dbReference>
<reference evidence="4" key="1">
    <citation type="submission" date="2020-09" db="EMBL/GenBank/DDBJ databases">
        <title>Secondary metabolite and genome analysis of marine Streptomyces chumphonensis KK1-2T.</title>
        <authorList>
            <person name="Phongsopitanun W."/>
            <person name="Kanchanasin P."/>
            <person name="Pittayakhajonwut P."/>
            <person name="Suwanborirux K."/>
            <person name="Tanasupawat S."/>
        </authorList>
    </citation>
    <scope>NUCLEOTIDE SEQUENCE</scope>
    <source>
        <strain evidence="4">KK1-2</strain>
    </source>
</reference>
<dbReference type="Proteomes" id="UP000632289">
    <property type="component" value="Unassembled WGS sequence"/>
</dbReference>
<dbReference type="CDD" id="cd02440">
    <property type="entry name" value="AdoMet_MTases"/>
    <property type="match status" value="1"/>
</dbReference>
<evidence type="ECO:0000313" key="5">
    <source>
        <dbReference type="Proteomes" id="UP000632289"/>
    </source>
</evidence>
<evidence type="ECO:0000256" key="2">
    <source>
        <dbReference type="ARBA" id="ARBA00022679"/>
    </source>
</evidence>
<dbReference type="GO" id="GO:0032259">
    <property type="term" value="P:methylation"/>
    <property type="evidence" value="ECO:0007669"/>
    <property type="project" value="UniProtKB-KW"/>
</dbReference>
<accession>A0A927IAC7</accession>
<dbReference type="Gene3D" id="3.40.50.150">
    <property type="entry name" value="Vaccinia Virus protein VP39"/>
    <property type="match status" value="1"/>
</dbReference>
<dbReference type="PANTHER" id="PTHR43861">
    <property type="entry name" value="TRANS-ACONITATE 2-METHYLTRANSFERASE-RELATED"/>
    <property type="match status" value="1"/>
</dbReference>
<dbReference type="AlphaFoldDB" id="A0A927IAC7"/>
<evidence type="ECO:0000313" key="4">
    <source>
        <dbReference type="EMBL" id="MBD3931138.1"/>
    </source>
</evidence>
<keyword evidence="1 4" id="KW-0489">Methyltransferase</keyword>
<dbReference type="InterPro" id="IPR041698">
    <property type="entry name" value="Methyltransf_25"/>
</dbReference>
<gene>
    <name evidence="4" type="ORF">IF129_06130</name>
</gene>
<dbReference type="PANTHER" id="PTHR43861:SF1">
    <property type="entry name" value="TRANS-ACONITATE 2-METHYLTRANSFERASE"/>
    <property type="match status" value="1"/>
</dbReference>
<name>A0A927IAC7_9ACTN</name>
<keyword evidence="2" id="KW-0808">Transferase</keyword>
<organism evidence="4 5">
    <name type="scientific">Streptomyces chumphonensis</name>
    <dbReference type="NCBI Taxonomy" id="1214925"/>
    <lineage>
        <taxon>Bacteria</taxon>
        <taxon>Bacillati</taxon>
        <taxon>Actinomycetota</taxon>
        <taxon>Actinomycetes</taxon>
        <taxon>Kitasatosporales</taxon>
        <taxon>Streptomycetaceae</taxon>
        <taxon>Streptomyces</taxon>
    </lineage>
</organism>
<sequence length="252" mass="26567">MTLLRDGDLATAFDRASGAYDLLVGASPGYHTQLRRSARRLRLPDAGRGQRVLDLGCGTGASTRALLDAAPLAEIVAVDASPGMLRRAADKRWPPQVRFVHAPAERLAPAGVTGPFDAVFAAYLVRNLSAPAPVLDAVRALLRPGGRLAVHDYCLSGARRHRLLWEAVCRAVIIPAGALGPGGADLYHHLRRSVLDFDTVPGLVARLSGAGFDQVRAAPVPGWQHGIVHTVLARRPANAGDGAAHVAPGNRP</sequence>
<dbReference type="RefSeq" id="WP_191208447.1">
    <property type="nucleotide sequence ID" value="NZ_BAABKL010000032.1"/>
</dbReference>
<dbReference type="EMBL" id="JACXYU010000002">
    <property type="protein sequence ID" value="MBD3931138.1"/>
    <property type="molecule type" value="Genomic_DNA"/>
</dbReference>
<evidence type="ECO:0000259" key="3">
    <source>
        <dbReference type="Pfam" id="PF13649"/>
    </source>
</evidence>
<feature type="domain" description="Methyltransferase" evidence="3">
    <location>
        <begin position="52"/>
        <end position="146"/>
    </location>
</feature>
<dbReference type="InterPro" id="IPR029063">
    <property type="entry name" value="SAM-dependent_MTases_sf"/>
</dbReference>
<evidence type="ECO:0000256" key="1">
    <source>
        <dbReference type="ARBA" id="ARBA00022603"/>
    </source>
</evidence>
<dbReference type="SUPFAM" id="SSF53335">
    <property type="entry name" value="S-adenosyl-L-methionine-dependent methyltransferases"/>
    <property type="match status" value="1"/>
</dbReference>
<dbReference type="Pfam" id="PF13649">
    <property type="entry name" value="Methyltransf_25"/>
    <property type="match status" value="1"/>
</dbReference>
<keyword evidence="5" id="KW-1185">Reference proteome</keyword>
<dbReference type="GO" id="GO:0017000">
    <property type="term" value="P:antibiotic biosynthetic process"/>
    <property type="evidence" value="ECO:0007669"/>
    <property type="project" value="UniProtKB-ARBA"/>
</dbReference>
<comment type="caution">
    <text evidence="4">The sequence shown here is derived from an EMBL/GenBank/DDBJ whole genome shotgun (WGS) entry which is preliminary data.</text>
</comment>
<proteinExistence type="predicted"/>
<protein>
    <submittedName>
        <fullName evidence="4">Methyltransferase domain-containing protein</fullName>
    </submittedName>
</protein>